<feature type="domain" description="NADH:quinone oxidoreductase/Mrp antiporter transmembrane" evidence="17">
    <location>
        <begin position="137"/>
        <end position="419"/>
    </location>
</feature>
<keyword evidence="13 16" id="KW-0496">Mitochondrion</keyword>
<feature type="transmembrane region" description="Helical" evidence="16">
    <location>
        <begin position="454"/>
        <end position="473"/>
    </location>
</feature>
<keyword evidence="9" id="KW-0249">Electron transport</keyword>
<reference evidence="20" key="1">
    <citation type="journal article" date="2020" name="Nature">
        <title>The tuatara genome reveals ancient features of amniote evolution.</title>
        <authorList>
            <person name="Gemmell N.J."/>
            <person name="Rutherford K."/>
            <person name="Prost S."/>
            <person name="Tollis M."/>
            <person name="Winter D."/>
            <person name="Macey J.R."/>
            <person name="Adelson D.L."/>
            <person name="Suh A."/>
            <person name="Bertozzi T."/>
            <person name="Grau J.H."/>
            <person name="Organ C."/>
            <person name="Gardner P.P."/>
            <person name="Muffato M."/>
            <person name="Patricio M."/>
            <person name="Billis K."/>
            <person name="Martin F.J."/>
            <person name="Flicek P."/>
            <person name="Petersen B."/>
            <person name="Kang L."/>
            <person name="Michalak P."/>
            <person name="Buckley T.R."/>
            <person name="Wilson M."/>
            <person name="Cheng Y."/>
            <person name="Miller H."/>
            <person name="Schott R.K."/>
            <person name="Jordan M."/>
            <person name="Newcomb R."/>
            <person name="Arroyo J.I."/>
            <person name="Valenzuela N."/>
            <person name="Hore T.A."/>
            <person name="Renart J."/>
            <person name="Peona V."/>
            <person name="Peart C.R."/>
            <person name="Warmuth V.M."/>
            <person name="Zeng L."/>
            <person name="Kortschak R.D."/>
            <person name="Raison J.M."/>
            <person name="Zapata V.V."/>
            <person name="Wu Z."/>
            <person name="Santesmasses D."/>
            <person name="Mariotti M."/>
            <person name="Guigo R."/>
            <person name="Rupp S.M."/>
            <person name="Twort V.G."/>
            <person name="Dussex N."/>
            <person name="Taylor H."/>
            <person name="Abe H."/>
            <person name="Paterson J.M."/>
            <person name="Mulcahy D.G."/>
            <person name="Gonzalez V.L."/>
            <person name="Barbieri C.G."/>
            <person name="DeMeo D.P."/>
            <person name="Pabinger S."/>
            <person name="Ryder O."/>
            <person name="Edwards S.V."/>
            <person name="Salzberg S.L."/>
            <person name="Mickelson L."/>
            <person name="Nelson N."/>
            <person name="Stone C."/>
            <person name="Board N.T."/>
        </authorList>
    </citation>
    <scope>NUCLEOTIDE SEQUENCE</scope>
    <source>
        <strain evidence="20">Lady Alice Island PIT 982 000167713537</strain>
    </source>
</reference>
<evidence type="ECO:0000256" key="14">
    <source>
        <dbReference type="ARBA" id="ARBA00023136"/>
    </source>
</evidence>
<dbReference type="GO" id="GO:0015990">
    <property type="term" value="P:electron transport coupled proton transport"/>
    <property type="evidence" value="ECO:0007669"/>
    <property type="project" value="TreeGrafter"/>
</dbReference>
<dbReference type="GO" id="GO:0003954">
    <property type="term" value="F:NADH dehydrogenase activity"/>
    <property type="evidence" value="ECO:0007669"/>
    <property type="project" value="TreeGrafter"/>
</dbReference>
<dbReference type="InterPro" id="IPR001750">
    <property type="entry name" value="ND/Mrp_TM"/>
</dbReference>
<feature type="transmembrane region" description="Helical" evidence="16">
    <location>
        <begin position="143"/>
        <end position="162"/>
    </location>
</feature>
<dbReference type="NCBIfam" id="TIGR01974">
    <property type="entry name" value="NDH_I_L"/>
    <property type="match status" value="1"/>
</dbReference>
<evidence type="ECO:0000259" key="18">
    <source>
        <dbReference type="Pfam" id="PF00662"/>
    </source>
</evidence>
<dbReference type="GO" id="GO:0042773">
    <property type="term" value="P:ATP synthesis coupled electron transport"/>
    <property type="evidence" value="ECO:0007669"/>
    <property type="project" value="InterPro"/>
</dbReference>
<dbReference type="InterPro" id="IPR018393">
    <property type="entry name" value="NADHpl_OxRdtase_5_subgr"/>
</dbReference>
<evidence type="ECO:0000256" key="8">
    <source>
        <dbReference type="ARBA" id="ARBA00022967"/>
    </source>
</evidence>
<dbReference type="InterPro" id="IPR010934">
    <property type="entry name" value="NADH_DH_su5_C"/>
</dbReference>
<sequence length="604" mass="67219">MIETQWITPINTMMLASISILLYPLMADTLFKTSMKMQARTAVKYAFFSTLATLIMFINLGMEINTTHINLISSTNFNVGLSFKFDYFTLMFCPTALFVTWSIMDFAKWYMAHDQEVNKFFKYLLIFLLAMLTLVSSNNLFQLFIGWEGVGIMSFLLIGWWRTRGEANTASMQAIIYNRLGDIGFILTLAWTGTNVASWELDQLFMLKPFDTLPLLALVLAAAAKSAQFGMHPWLLGAMEGPTPVSALLHSSTMVVAGIFLLIRLHPMMEDNELTRTTCLLLGAISTFMTAMCALTQNDIKKIIALSTASQLGLMMTTIGLNQPNLAFLHMCLHAFFKSKLFICSGIISHNLSNEQDIRKMGGIHKTMPITSSCFTIGNLALAGIPFMTGFYSKDAIIETMNSSTLNLGALLLTMAATVMTAAYTTRLIFLVQTGPPRHYPMQKITEDKTLSNAILRLSLGSIAIGPISAMTLDQTQTLPTTVTTLIKLSALGATMMGIFVSLIFIHKNKQNRPQKNNLSTFSNMLTFYSSLTHRSPTTHLLKKAQKVSTTLNDATWYEYSVPKFFSKTQLKMSKALSFLAQGKVKTYLAVFTMSLMTLIILTT</sequence>
<geneLocation type="mitochondrion" evidence="20"/>
<keyword evidence="14 16" id="KW-0472">Membrane</keyword>
<feature type="transmembrane region" description="Helical" evidence="16">
    <location>
        <begin position="87"/>
        <end position="108"/>
    </location>
</feature>
<feature type="transmembrane region" description="Helical" evidence="16">
    <location>
        <begin position="245"/>
        <end position="263"/>
    </location>
</feature>
<gene>
    <name evidence="20" type="primary">ND5</name>
</gene>
<dbReference type="Pfam" id="PF00662">
    <property type="entry name" value="Proton_antipo_N"/>
    <property type="match status" value="1"/>
</dbReference>
<dbReference type="InterPro" id="IPR001516">
    <property type="entry name" value="Proton_antipo_N"/>
</dbReference>
<keyword evidence="7" id="KW-0999">Mitochondrion inner membrane</keyword>
<keyword evidence="10 16" id="KW-1133">Transmembrane helix</keyword>
<accession>A0A7D7J667</accession>
<proteinExistence type="inferred from homology"/>
<dbReference type="AlphaFoldDB" id="A0A7D7J667"/>
<evidence type="ECO:0000256" key="2">
    <source>
        <dbReference type="ARBA" id="ARBA00012944"/>
    </source>
</evidence>
<feature type="transmembrane region" description="Helical" evidence="16">
    <location>
        <begin position="45"/>
        <end position="62"/>
    </location>
</feature>
<feature type="transmembrane region" description="Helical" evidence="16">
    <location>
        <begin position="585"/>
        <end position="603"/>
    </location>
</feature>
<evidence type="ECO:0000259" key="17">
    <source>
        <dbReference type="Pfam" id="PF00361"/>
    </source>
</evidence>
<evidence type="ECO:0000256" key="11">
    <source>
        <dbReference type="ARBA" id="ARBA00023027"/>
    </source>
</evidence>
<dbReference type="PANTHER" id="PTHR42829">
    <property type="entry name" value="NADH-UBIQUINONE OXIDOREDUCTASE CHAIN 5"/>
    <property type="match status" value="1"/>
</dbReference>
<feature type="transmembrane region" description="Helical" evidence="16">
    <location>
        <begin position="369"/>
        <end position="388"/>
    </location>
</feature>
<feature type="transmembrane region" description="Helical" evidence="16">
    <location>
        <begin position="408"/>
        <end position="433"/>
    </location>
</feature>
<keyword evidence="5" id="KW-0679">Respiratory chain</keyword>
<dbReference type="PRINTS" id="PR01434">
    <property type="entry name" value="NADHDHGNASE5"/>
</dbReference>
<comment type="similarity">
    <text evidence="16">Belongs to the complex I subunit 5 family.</text>
</comment>
<feature type="transmembrane region" description="Helical" evidence="16">
    <location>
        <begin position="485"/>
        <end position="506"/>
    </location>
</feature>
<evidence type="ECO:0000256" key="5">
    <source>
        <dbReference type="ARBA" id="ARBA00022660"/>
    </source>
</evidence>
<dbReference type="InterPro" id="IPR003945">
    <property type="entry name" value="NU5C-like"/>
</dbReference>
<evidence type="ECO:0000313" key="20">
    <source>
        <dbReference type="EMBL" id="QMP96728.1"/>
    </source>
</evidence>
<evidence type="ECO:0000256" key="15">
    <source>
        <dbReference type="ARBA" id="ARBA00049551"/>
    </source>
</evidence>
<comment type="subcellular location">
    <subcellularLocation>
        <location evidence="1">Mitochondrion inner membrane</location>
        <topology evidence="1">Multi-pass membrane protein</topology>
    </subcellularLocation>
</comment>
<evidence type="ECO:0000256" key="7">
    <source>
        <dbReference type="ARBA" id="ARBA00022792"/>
    </source>
</evidence>
<keyword evidence="6 16" id="KW-0812">Transmembrane</keyword>
<comment type="function">
    <text evidence="16">Core subunit of the mitochondrial membrane respiratory chain NADH dehydrogenase (Complex I) which catalyzes electron transfer from NADH through the respiratory chain, using ubiquinone as an electron acceptor. Essential for the catalytic activity and assembly of complex I.</text>
</comment>
<feature type="transmembrane region" description="Helical" evidence="16">
    <location>
        <begin position="174"/>
        <end position="193"/>
    </location>
</feature>
<dbReference type="GO" id="GO:0005743">
    <property type="term" value="C:mitochondrial inner membrane"/>
    <property type="evidence" value="ECO:0007669"/>
    <property type="project" value="UniProtKB-SubCell"/>
</dbReference>
<evidence type="ECO:0000256" key="10">
    <source>
        <dbReference type="ARBA" id="ARBA00022989"/>
    </source>
</evidence>
<dbReference type="Pfam" id="PF06455">
    <property type="entry name" value="NADH5_C"/>
    <property type="match status" value="1"/>
</dbReference>
<evidence type="ECO:0000256" key="16">
    <source>
        <dbReference type="RuleBase" id="RU003404"/>
    </source>
</evidence>
<dbReference type="GO" id="GO:0008137">
    <property type="term" value="F:NADH dehydrogenase (ubiquinone) activity"/>
    <property type="evidence" value="ECO:0007669"/>
    <property type="project" value="UniProtKB-EC"/>
</dbReference>
<evidence type="ECO:0000256" key="12">
    <source>
        <dbReference type="ARBA" id="ARBA00023075"/>
    </source>
</evidence>
<dbReference type="EMBL" id="MN864228">
    <property type="protein sequence ID" value="QMP96728.1"/>
    <property type="molecule type" value="Genomic_DNA"/>
</dbReference>
<dbReference type="Pfam" id="PF00361">
    <property type="entry name" value="Proton_antipo_M"/>
    <property type="match status" value="1"/>
</dbReference>
<feature type="transmembrane region" description="Helical" evidence="16">
    <location>
        <begin position="120"/>
        <end position="137"/>
    </location>
</feature>
<evidence type="ECO:0000256" key="1">
    <source>
        <dbReference type="ARBA" id="ARBA00004448"/>
    </source>
</evidence>
<keyword evidence="12 16" id="KW-0830">Ubiquinone</keyword>
<evidence type="ECO:0000256" key="4">
    <source>
        <dbReference type="ARBA" id="ARBA00022448"/>
    </source>
</evidence>
<evidence type="ECO:0000259" key="19">
    <source>
        <dbReference type="Pfam" id="PF06455"/>
    </source>
</evidence>
<evidence type="ECO:0000256" key="6">
    <source>
        <dbReference type="ARBA" id="ARBA00022692"/>
    </source>
</evidence>
<feature type="domain" description="NADH dehydrogenase subunit 5 C-terminal" evidence="19">
    <location>
        <begin position="424"/>
        <end position="602"/>
    </location>
</feature>
<comment type="catalytic activity">
    <reaction evidence="15 16">
        <text>a ubiquinone + NADH + 5 H(+)(in) = a ubiquinol + NAD(+) + 4 H(+)(out)</text>
        <dbReference type="Rhea" id="RHEA:29091"/>
        <dbReference type="Rhea" id="RHEA-COMP:9565"/>
        <dbReference type="Rhea" id="RHEA-COMP:9566"/>
        <dbReference type="ChEBI" id="CHEBI:15378"/>
        <dbReference type="ChEBI" id="CHEBI:16389"/>
        <dbReference type="ChEBI" id="CHEBI:17976"/>
        <dbReference type="ChEBI" id="CHEBI:57540"/>
        <dbReference type="ChEBI" id="CHEBI:57945"/>
        <dbReference type="EC" id="7.1.1.2"/>
    </reaction>
</comment>
<dbReference type="EC" id="7.1.1.2" evidence="2 16"/>
<evidence type="ECO:0000256" key="9">
    <source>
        <dbReference type="ARBA" id="ARBA00022982"/>
    </source>
</evidence>
<feature type="transmembrane region" description="Helical" evidence="16">
    <location>
        <begin position="6"/>
        <end position="25"/>
    </location>
</feature>
<keyword evidence="8" id="KW-1278">Translocase</keyword>
<keyword evidence="4 16" id="KW-0813">Transport</keyword>
<feature type="transmembrane region" description="Helical" evidence="16">
    <location>
        <begin position="275"/>
        <end position="296"/>
    </location>
</feature>
<feature type="domain" description="NADH-Ubiquinone oxidoreductase (complex I) chain 5 N-terminal" evidence="18">
    <location>
        <begin position="72"/>
        <end position="121"/>
    </location>
</feature>
<name>A0A7D7J667_SPHPU</name>
<evidence type="ECO:0000256" key="3">
    <source>
        <dbReference type="ARBA" id="ARBA00021096"/>
    </source>
</evidence>
<reference evidence="20" key="2">
    <citation type="journal article" date="2021" name="Commun. Biol.">
        <title>Evidence of two deeply divergent co-existing mitochondrial genomes in the Tuatara reveals an extremely complex genomic organization.</title>
        <authorList>
            <person name="Macey J.R."/>
            <person name="Pabinger S."/>
            <person name="Barbieri C.G."/>
            <person name="Buring E.S."/>
            <person name="Gonzalez V.L."/>
            <person name="Mulcahy D.G."/>
            <person name="DeMeo D.P."/>
            <person name="Urban L."/>
            <person name="Hime P.M."/>
            <person name="Prost S."/>
            <person name="Elliott A.N."/>
            <person name="Gemmell N.J."/>
        </authorList>
    </citation>
    <scope>NUCLEOTIDE SEQUENCE</scope>
    <source>
        <strain evidence="20">Lady Alice Island PIT 982 000167713537</strain>
    </source>
</reference>
<dbReference type="PANTHER" id="PTHR42829:SF2">
    <property type="entry name" value="NADH-UBIQUINONE OXIDOREDUCTASE CHAIN 5"/>
    <property type="match status" value="1"/>
</dbReference>
<organism evidence="20">
    <name type="scientific">Sphenodon punctatus</name>
    <name type="common">Tuatara</name>
    <name type="synonym">Hatteria punctata</name>
    <dbReference type="NCBI Taxonomy" id="8508"/>
    <lineage>
        <taxon>Eukaryota</taxon>
        <taxon>Metazoa</taxon>
        <taxon>Chordata</taxon>
        <taxon>Craniata</taxon>
        <taxon>Vertebrata</taxon>
        <taxon>Euteleostomi</taxon>
        <taxon>Lepidosauria</taxon>
        <taxon>Sphenodontia</taxon>
        <taxon>Sphenodontidae</taxon>
        <taxon>Sphenodon</taxon>
    </lineage>
</organism>
<protein>
    <recommendedName>
        <fullName evidence="3 16">NADH-ubiquinone oxidoreductase chain 5</fullName>
        <ecNumber evidence="2 16">7.1.1.2</ecNumber>
    </recommendedName>
</protein>
<keyword evidence="11 16" id="KW-0520">NAD</keyword>
<evidence type="ECO:0000256" key="13">
    <source>
        <dbReference type="ARBA" id="ARBA00023128"/>
    </source>
</evidence>